<evidence type="ECO:0000313" key="2">
    <source>
        <dbReference type="EMBL" id="SEM20985.1"/>
    </source>
</evidence>
<dbReference type="EMBL" id="FOBV01000001">
    <property type="protein sequence ID" value="SEM20985.1"/>
    <property type="molecule type" value="Genomic_DNA"/>
</dbReference>
<keyword evidence="3" id="KW-1185">Reference proteome</keyword>
<dbReference type="STRING" id="295069.SAMN05421856_101749"/>
<dbReference type="RefSeq" id="WP_089998454.1">
    <property type="nucleotide sequence ID" value="NZ_FOBV01000001.1"/>
</dbReference>
<dbReference type="Proteomes" id="UP000199450">
    <property type="component" value="Unassembled WGS sequence"/>
</dbReference>
<name>A0A1H7WIP3_9FLAO</name>
<evidence type="ECO:0000313" key="3">
    <source>
        <dbReference type="Proteomes" id="UP000199450"/>
    </source>
</evidence>
<sequence>MITFFQEREIGKYLLSKKISGKLLTEIKDHMISQISEIQKNKNLDFENAFEKVKIYWSADLSMVKKNPFSKQKITRIAYEIDKMNNKSILLKSISIAFLFICIEIILAFALNKEWYLNINKIIKIVVFCLLLEIIVMFIRQKSMENKNYGRNMVLNNFIHPMLIFIITIVVDNLIDLPKNSYVLIYDYINFGSQEKITTLIFAESILAGIVFLTLYLFSYFSLKENIRKLETVKNYFS</sequence>
<dbReference type="OrthoDB" id="1247773at2"/>
<organism evidence="2 3">
    <name type="scientific">Chryseobacterium taichungense</name>
    <dbReference type="NCBI Taxonomy" id="295069"/>
    <lineage>
        <taxon>Bacteria</taxon>
        <taxon>Pseudomonadati</taxon>
        <taxon>Bacteroidota</taxon>
        <taxon>Flavobacteriia</taxon>
        <taxon>Flavobacteriales</taxon>
        <taxon>Weeksellaceae</taxon>
        <taxon>Chryseobacterium group</taxon>
        <taxon>Chryseobacterium</taxon>
    </lineage>
</organism>
<gene>
    <name evidence="2" type="ORF">SAMN05421856_101749</name>
</gene>
<feature type="transmembrane region" description="Helical" evidence="1">
    <location>
        <begin position="159"/>
        <end position="177"/>
    </location>
</feature>
<feature type="transmembrane region" description="Helical" evidence="1">
    <location>
        <begin position="197"/>
        <end position="218"/>
    </location>
</feature>
<keyword evidence="1" id="KW-0472">Membrane</keyword>
<feature type="transmembrane region" description="Helical" evidence="1">
    <location>
        <begin position="122"/>
        <end position="139"/>
    </location>
</feature>
<feature type="transmembrane region" description="Helical" evidence="1">
    <location>
        <begin position="89"/>
        <end position="110"/>
    </location>
</feature>
<keyword evidence="1" id="KW-1133">Transmembrane helix</keyword>
<protein>
    <submittedName>
        <fullName evidence="2">Uncharacterized protein</fullName>
    </submittedName>
</protein>
<dbReference type="AlphaFoldDB" id="A0A1H7WIP3"/>
<reference evidence="3" key="1">
    <citation type="submission" date="2016-10" db="EMBL/GenBank/DDBJ databases">
        <authorList>
            <person name="Varghese N."/>
            <person name="Submissions S."/>
        </authorList>
    </citation>
    <scope>NUCLEOTIDE SEQUENCE [LARGE SCALE GENOMIC DNA]</scope>
    <source>
        <strain evidence="3">DSM 17453</strain>
    </source>
</reference>
<proteinExistence type="predicted"/>
<keyword evidence="1" id="KW-0812">Transmembrane</keyword>
<evidence type="ECO:0000256" key="1">
    <source>
        <dbReference type="SAM" id="Phobius"/>
    </source>
</evidence>
<accession>A0A1H7WIP3</accession>